<proteinExistence type="predicted"/>
<sequence>MLRKKLESALTALIADIGDIQIGSKEQFPYGWRKAAKGRTVWRIVEEAITQNLEKNYAKYGFIFAQPSKSEVSVYDFQAKFDSNSAEVFVNIKSAVIGGKKNKDDISKAEKLKAFFEENIDR</sequence>
<gene>
    <name evidence="1" type="ORF">PN36_20290</name>
</gene>
<evidence type="ECO:0000313" key="1">
    <source>
        <dbReference type="EMBL" id="KHD05205.1"/>
    </source>
</evidence>
<organism evidence="1 2">
    <name type="scientific">Candidatus Thiomargarita nelsonii</name>
    <dbReference type="NCBI Taxonomy" id="1003181"/>
    <lineage>
        <taxon>Bacteria</taxon>
        <taxon>Pseudomonadati</taxon>
        <taxon>Pseudomonadota</taxon>
        <taxon>Gammaproteobacteria</taxon>
        <taxon>Thiotrichales</taxon>
        <taxon>Thiotrichaceae</taxon>
        <taxon>Thiomargarita</taxon>
    </lineage>
</organism>
<keyword evidence="2" id="KW-1185">Reference proteome</keyword>
<accession>A0A0A6S8T5</accession>
<protein>
    <submittedName>
        <fullName evidence="1">Uncharacterized protein</fullName>
    </submittedName>
</protein>
<dbReference type="EMBL" id="JSZA02000087">
    <property type="protein sequence ID" value="KHD05205.1"/>
    <property type="molecule type" value="Genomic_DNA"/>
</dbReference>
<name>A0A0A6S8T5_9GAMM</name>
<dbReference type="AlphaFoldDB" id="A0A0A6S8T5"/>
<evidence type="ECO:0000313" key="2">
    <source>
        <dbReference type="Proteomes" id="UP000030428"/>
    </source>
</evidence>
<reference evidence="1 2" key="1">
    <citation type="journal article" date="2016" name="Front. Microbiol.">
        <title>Single-Cell (Meta-)Genomics of a Dimorphic Candidatus Thiomargarita nelsonii Reveals Genomic Plasticity.</title>
        <authorList>
            <person name="Flood B.E."/>
            <person name="Fliss P."/>
            <person name="Jones D.S."/>
            <person name="Dick G.J."/>
            <person name="Jain S."/>
            <person name="Kaster A.K."/>
            <person name="Winkel M."/>
            <person name="Mussmann M."/>
            <person name="Bailey J."/>
        </authorList>
    </citation>
    <scope>NUCLEOTIDE SEQUENCE [LARGE SCALE GENOMIC DNA]</scope>
    <source>
        <strain evidence="1">Hydrate Ridge</strain>
    </source>
</reference>
<comment type="caution">
    <text evidence="1">The sequence shown here is derived from an EMBL/GenBank/DDBJ whole genome shotgun (WGS) entry which is preliminary data.</text>
</comment>
<dbReference type="Proteomes" id="UP000030428">
    <property type="component" value="Unassembled WGS sequence"/>
</dbReference>